<dbReference type="SUPFAM" id="SSF53448">
    <property type="entry name" value="Nucleotide-diphospho-sugar transferases"/>
    <property type="match status" value="1"/>
</dbReference>
<dbReference type="GeneID" id="10494241"/>
<dbReference type="OrthoDB" id="15372at2157"/>
<evidence type="ECO:0000313" key="3">
    <source>
        <dbReference type="Proteomes" id="UP000007812"/>
    </source>
</evidence>
<dbReference type="CDD" id="cd04181">
    <property type="entry name" value="NTP_transferase"/>
    <property type="match status" value="1"/>
</dbReference>
<dbReference type="Gene3D" id="3.90.550.10">
    <property type="entry name" value="Spore Coat Polysaccharide Biosynthesis Protein SpsA, Chain A"/>
    <property type="match status" value="1"/>
</dbReference>
<dbReference type="STRING" id="1006006.Mcup_0424"/>
<dbReference type="InterPro" id="IPR050486">
    <property type="entry name" value="Mannose-1P_guanyltransferase"/>
</dbReference>
<dbReference type="KEGG" id="mcn:Mcup_0424"/>
<dbReference type="GO" id="GO:0016740">
    <property type="term" value="F:transferase activity"/>
    <property type="evidence" value="ECO:0007669"/>
    <property type="project" value="UniProtKB-KW"/>
</dbReference>
<dbReference type="InterPro" id="IPR005835">
    <property type="entry name" value="NTP_transferase_dom"/>
</dbReference>
<name>F4G033_METCR</name>
<evidence type="ECO:0000313" key="2">
    <source>
        <dbReference type="EMBL" id="AEB94532.1"/>
    </source>
</evidence>
<evidence type="ECO:0000259" key="1">
    <source>
        <dbReference type="Pfam" id="PF00483"/>
    </source>
</evidence>
<dbReference type="EMBL" id="CP002656">
    <property type="protein sequence ID" value="AEB94532.1"/>
    <property type="molecule type" value="Genomic_DNA"/>
</dbReference>
<feature type="domain" description="Nucleotidyl transferase" evidence="1">
    <location>
        <begin position="2"/>
        <end position="218"/>
    </location>
</feature>
<dbReference type="HOGENOM" id="CLU_029499_2_2_2"/>
<dbReference type="eggNOG" id="arCOG00663">
    <property type="taxonomic scope" value="Archaea"/>
</dbReference>
<keyword evidence="3" id="KW-1185">Reference proteome</keyword>
<organism evidence="2 3">
    <name type="scientific">Metallosphaera cuprina (strain Ar-4)</name>
    <dbReference type="NCBI Taxonomy" id="1006006"/>
    <lineage>
        <taxon>Archaea</taxon>
        <taxon>Thermoproteota</taxon>
        <taxon>Thermoprotei</taxon>
        <taxon>Sulfolobales</taxon>
        <taxon>Sulfolobaceae</taxon>
        <taxon>Metallosphaera</taxon>
    </lineage>
</organism>
<dbReference type="AlphaFoldDB" id="F4G033"/>
<proteinExistence type="predicted"/>
<dbReference type="PATRIC" id="fig|1006006.8.peg.427"/>
<dbReference type="InterPro" id="IPR029044">
    <property type="entry name" value="Nucleotide-diphossugar_trans"/>
</dbReference>
<accession>F4G033</accession>
<sequence>MKAIILAGGYGKRLRPFTDEKPKPLLDIGGRPILEWQILWLKRFGITEIVLLTGYKREVLIDWASQNSDRLGVNFVFSVENEPLGTGGAIKKVKHFVNEDFLVVNGDILTNLDVTRLQDMSIALVPLRSPYGVVKTEGDVITEFTEKPILYDYWINAGVYKFNPDIFEYLPDKGDVEKITFPALTKGRLIKGIKFSEAYWRSIDSVKDMEEASLEVEDKIK</sequence>
<gene>
    <name evidence="2" type="ordered locus">Mcup_0424</name>
</gene>
<dbReference type="PANTHER" id="PTHR22572">
    <property type="entry name" value="SUGAR-1-PHOSPHATE GUANYL TRANSFERASE"/>
    <property type="match status" value="1"/>
</dbReference>
<dbReference type="Proteomes" id="UP000007812">
    <property type="component" value="Chromosome"/>
</dbReference>
<protein>
    <submittedName>
        <fullName evidence="2">Nucleotidyl transferase</fullName>
    </submittedName>
</protein>
<keyword evidence="2" id="KW-0808">Transferase</keyword>
<dbReference type="Pfam" id="PF00483">
    <property type="entry name" value="NTP_transferase"/>
    <property type="match status" value="1"/>
</dbReference>
<reference evidence="2 3" key="1">
    <citation type="journal article" date="2011" name="J. Bacteriol.">
        <title>Complete genome sequence of Metallosphaera cuprina, a metal sulfide-oxidizing archaeon from a hot spring.</title>
        <authorList>
            <person name="Liu L.J."/>
            <person name="You X.Y."/>
            <person name="Zheng H."/>
            <person name="Wang S."/>
            <person name="Jiang C.Y."/>
            <person name="Liu S.J."/>
        </authorList>
    </citation>
    <scope>NUCLEOTIDE SEQUENCE [LARGE SCALE GENOMIC DNA]</scope>
    <source>
        <strain evidence="2 3">Ar-4</strain>
    </source>
</reference>
<dbReference type="RefSeq" id="WP_013737030.1">
    <property type="nucleotide sequence ID" value="NC_015435.1"/>
</dbReference>